<evidence type="ECO:0000313" key="2">
    <source>
        <dbReference type="Proteomes" id="UP000053989"/>
    </source>
</evidence>
<reference evidence="2" key="2">
    <citation type="submission" date="2015-01" db="EMBL/GenBank/DDBJ databases">
        <title>Evolutionary Origins and Diversification of the Mycorrhizal Mutualists.</title>
        <authorList>
            <consortium name="DOE Joint Genome Institute"/>
            <consortium name="Mycorrhizal Genomics Consortium"/>
            <person name="Kohler A."/>
            <person name="Kuo A."/>
            <person name="Nagy L.G."/>
            <person name="Floudas D."/>
            <person name="Copeland A."/>
            <person name="Barry K.W."/>
            <person name="Cichocki N."/>
            <person name="Veneault-Fourrey C."/>
            <person name="LaButti K."/>
            <person name="Lindquist E.A."/>
            <person name="Lipzen A."/>
            <person name="Lundell T."/>
            <person name="Morin E."/>
            <person name="Murat C."/>
            <person name="Riley R."/>
            <person name="Ohm R."/>
            <person name="Sun H."/>
            <person name="Tunlid A."/>
            <person name="Henrissat B."/>
            <person name="Grigoriev I.V."/>
            <person name="Hibbett D.S."/>
            <person name="Martin F."/>
        </authorList>
    </citation>
    <scope>NUCLEOTIDE SEQUENCE [LARGE SCALE GENOMIC DNA]</scope>
    <source>
        <strain evidence="2">Foug A</strain>
    </source>
</reference>
<accession>A0A0C3CRF9</accession>
<protein>
    <submittedName>
        <fullName evidence="1">Uncharacterized protein</fullName>
    </submittedName>
</protein>
<dbReference type="Proteomes" id="UP000053989">
    <property type="component" value="Unassembled WGS sequence"/>
</dbReference>
<reference evidence="1 2" key="1">
    <citation type="submission" date="2014-04" db="EMBL/GenBank/DDBJ databases">
        <authorList>
            <consortium name="DOE Joint Genome Institute"/>
            <person name="Kuo A."/>
            <person name="Kohler A."/>
            <person name="Nagy L.G."/>
            <person name="Floudas D."/>
            <person name="Copeland A."/>
            <person name="Barry K.W."/>
            <person name="Cichocki N."/>
            <person name="Veneault-Fourrey C."/>
            <person name="LaButti K."/>
            <person name="Lindquist E.A."/>
            <person name="Lipzen A."/>
            <person name="Lundell T."/>
            <person name="Morin E."/>
            <person name="Murat C."/>
            <person name="Sun H."/>
            <person name="Tunlid A."/>
            <person name="Henrissat B."/>
            <person name="Grigoriev I.V."/>
            <person name="Hibbett D.S."/>
            <person name="Martin F."/>
            <person name="Nordberg H.P."/>
            <person name="Cantor M.N."/>
            <person name="Hua S.X."/>
        </authorList>
    </citation>
    <scope>NUCLEOTIDE SEQUENCE [LARGE SCALE GENOMIC DNA]</scope>
    <source>
        <strain evidence="1 2">Foug A</strain>
    </source>
</reference>
<dbReference type="HOGENOM" id="CLU_1960880_0_0_1"/>
<dbReference type="AlphaFoldDB" id="A0A0C3CRF9"/>
<dbReference type="InParanoid" id="A0A0C3CRF9"/>
<evidence type="ECO:0000313" key="1">
    <source>
        <dbReference type="EMBL" id="KIM51175.1"/>
    </source>
</evidence>
<gene>
    <name evidence="1" type="ORF">SCLCIDRAFT_1224778</name>
</gene>
<proteinExistence type="predicted"/>
<dbReference type="EMBL" id="KN822279">
    <property type="protein sequence ID" value="KIM51175.1"/>
    <property type="molecule type" value="Genomic_DNA"/>
</dbReference>
<sequence length="128" mass="14375">MQALQPADRWANVGVVMEVEGRVGPNMCTAPVALDRVLESSVSLHPHMGADTWITHLMWRRCDELCYFCQSWDLPQCTALGTTAVPFLSKSANTSEDRQDVQRGLLYTQQRIDIGHMPMLPSYISLPL</sequence>
<name>A0A0C3CRF9_9AGAM</name>
<organism evidence="1 2">
    <name type="scientific">Scleroderma citrinum Foug A</name>
    <dbReference type="NCBI Taxonomy" id="1036808"/>
    <lineage>
        <taxon>Eukaryota</taxon>
        <taxon>Fungi</taxon>
        <taxon>Dikarya</taxon>
        <taxon>Basidiomycota</taxon>
        <taxon>Agaricomycotina</taxon>
        <taxon>Agaricomycetes</taxon>
        <taxon>Agaricomycetidae</taxon>
        <taxon>Boletales</taxon>
        <taxon>Sclerodermatineae</taxon>
        <taxon>Sclerodermataceae</taxon>
        <taxon>Scleroderma</taxon>
    </lineage>
</organism>
<keyword evidence="2" id="KW-1185">Reference proteome</keyword>